<dbReference type="AlphaFoldDB" id="A0A5C5G4F8"/>
<gene>
    <name evidence="3" type="ORF">DMC30DRAFT_373716</name>
</gene>
<dbReference type="InterPro" id="IPR027443">
    <property type="entry name" value="IPNS-like_sf"/>
</dbReference>
<evidence type="ECO:0000313" key="3">
    <source>
        <dbReference type="EMBL" id="TNY22791.1"/>
    </source>
</evidence>
<dbReference type="Gene3D" id="2.60.120.330">
    <property type="entry name" value="B-lactam Antibiotic, Isopenicillin N Synthase, Chain"/>
    <property type="match status" value="1"/>
</dbReference>
<name>A0A5C5G4F8_9BASI</name>
<dbReference type="STRING" id="5288.A0A5C5G4F8"/>
<dbReference type="PANTHER" id="PTHR47990">
    <property type="entry name" value="2-OXOGLUTARATE (2OG) AND FE(II)-DEPENDENT OXYGENASE SUPERFAMILY PROTEIN-RELATED"/>
    <property type="match status" value="1"/>
</dbReference>
<evidence type="ECO:0000256" key="1">
    <source>
        <dbReference type="RuleBase" id="RU003682"/>
    </source>
</evidence>
<organism evidence="3 4">
    <name type="scientific">Rhodotorula diobovata</name>
    <dbReference type="NCBI Taxonomy" id="5288"/>
    <lineage>
        <taxon>Eukaryota</taxon>
        <taxon>Fungi</taxon>
        <taxon>Dikarya</taxon>
        <taxon>Basidiomycota</taxon>
        <taxon>Pucciniomycotina</taxon>
        <taxon>Microbotryomycetes</taxon>
        <taxon>Sporidiobolales</taxon>
        <taxon>Sporidiobolaceae</taxon>
        <taxon>Rhodotorula</taxon>
    </lineage>
</organism>
<protein>
    <recommendedName>
        <fullName evidence="2">Fe2OG dioxygenase domain-containing protein</fullName>
    </recommendedName>
</protein>
<accession>A0A5C5G4F8</accession>
<dbReference type="InterPro" id="IPR005123">
    <property type="entry name" value="Oxoglu/Fe-dep_dioxygenase_dom"/>
</dbReference>
<dbReference type="GO" id="GO:0016491">
    <property type="term" value="F:oxidoreductase activity"/>
    <property type="evidence" value="ECO:0007669"/>
    <property type="project" value="UniProtKB-KW"/>
</dbReference>
<dbReference type="InterPro" id="IPR044861">
    <property type="entry name" value="IPNS-like_FE2OG_OXY"/>
</dbReference>
<dbReference type="InterPro" id="IPR050231">
    <property type="entry name" value="Iron_ascorbate_oxido_reductase"/>
</dbReference>
<dbReference type="Pfam" id="PF14226">
    <property type="entry name" value="DIOX_N"/>
    <property type="match status" value="1"/>
</dbReference>
<dbReference type="PROSITE" id="PS51471">
    <property type="entry name" value="FE2OG_OXY"/>
    <property type="match status" value="1"/>
</dbReference>
<dbReference type="SUPFAM" id="SSF51197">
    <property type="entry name" value="Clavaminate synthase-like"/>
    <property type="match status" value="1"/>
</dbReference>
<dbReference type="Pfam" id="PF03171">
    <property type="entry name" value="2OG-FeII_Oxy"/>
    <property type="match status" value="1"/>
</dbReference>
<proteinExistence type="inferred from homology"/>
<comment type="caution">
    <text evidence="3">The sequence shown here is derived from an EMBL/GenBank/DDBJ whole genome shotgun (WGS) entry which is preliminary data.</text>
</comment>
<dbReference type="Proteomes" id="UP000311382">
    <property type="component" value="Unassembled WGS sequence"/>
</dbReference>
<dbReference type="InterPro" id="IPR026992">
    <property type="entry name" value="DIOX_N"/>
</dbReference>
<evidence type="ECO:0000259" key="2">
    <source>
        <dbReference type="PROSITE" id="PS51471"/>
    </source>
</evidence>
<comment type="similarity">
    <text evidence="1">Belongs to the iron/ascorbate-dependent oxidoreductase family.</text>
</comment>
<keyword evidence="1" id="KW-0408">Iron</keyword>
<dbReference type="EMBL" id="SOZI01000020">
    <property type="protein sequence ID" value="TNY22791.1"/>
    <property type="molecule type" value="Genomic_DNA"/>
</dbReference>
<keyword evidence="1" id="KW-0560">Oxidoreductase</keyword>
<dbReference type="GO" id="GO:0046872">
    <property type="term" value="F:metal ion binding"/>
    <property type="evidence" value="ECO:0007669"/>
    <property type="project" value="UniProtKB-KW"/>
</dbReference>
<dbReference type="OrthoDB" id="288590at2759"/>
<reference evidence="3 4" key="1">
    <citation type="submission" date="2019-03" db="EMBL/GenBank/DDBJ databases">
        <title>Rhodosporidium diobovatum UCD-FST 08-225 genome sequencing, assembly, and annotation.</title>
        <authorList>
            <person name="Fakankun I.U."/>
            <person name="Fristensky B."/>
            <person name="Levin D.B."/>
        </authorList>
    </citation>
    <scope>NUCLEOTIDE SEQUENCE [LARGE SCALE GENOMIC DNA]</scope>
    <source>
        <strain evidence="3 4">UCD-FST 08-225</strain>
    </source>
</reference>
<keyword evidence="4" id="KW-1185">Reference proteome</keyword>
<keyword evidence="1" id="KW-0479">Metal-binding</keyword>
<sequence length="345" mass="38288">MPAPLSLPLIDLSPFLSTRPDPQARREVANQLHKACVEFGFFYCTGVGSVVSRDEMREALAVARDFFNRPDEEKAKLRIKSGDGARGYQRIGENVTQYKKDWHEGWDAYKPLPPSLEDPSKLLHGPNQWPSEPASFRPVLERWVDKMHVIGHALMEATAMALGIDVGGDSDEWQRMKGWVSDPFWVMRCIGYPPLPSDAEGVSCGAHKDYGNFTLLHADSTPGALQVFLRDPAGPTLEGDERGTWIDADPVEDAFVVNVGEMVEVYSAGLYKATLHRVVHKSPTYRVSIPFFFEPTLEARIEPLPSALKLCEKLPGAASTAPVKAVVYGDFLRSKVSNNFSLEDS</sequence>
<feature type="domain" description="Fe2OG dioxygenase" evidence="2">
    <location>
        <begin position="183"/>
        <end position="295"/>
    </location>
</feature>
<evidence type="ECO:0000313" key="4">
    <source>
        <dbReference type="Proteomes" id="UP000311382"/>
    </source>
</evidence>